<dbReference type="Proteomes" id="UP000198838">
    <property type="component" value="Unassembled WGS sequence"/>
</dbReference>
<dbReference type="SMART" id="SM00635">
    <property type="entry name" value="BID_2"/>
    <property type="match status" value="1"/>
</dbReference>
<dbReference type="Gene3D" id="2.60.40.10">
    <property type="entry name" value="Immunoglobulins"/>
    <property type="match status" value="5"/>
</dbReference>
<keyword evidence="6" id="KW-1185">Reference proteome</keyword>
<feature type="region of interest" description="Disordered" evidence="2">
    <location>
        <begin position="28"/>
        <end position="54"/>
    </location>
</feature>
<dbReference type="InterPro" id="IPR029062">
    <property type="entry name" value="Class_I_gatase-like"/>
</dbReference>
<feature type="signal peptide" evidence="3">
    <location>
        <begin position="1"/>
        <end position="26"/>
    </location>
</feature>
<evidence type="ECO:0000313" key="6">
    <source>
        <dbReference type="Proteomes" id="UP000198838"/>
    </source>
</evidence>
<accession>A0A1I0YKB7</accession>
<dbReference type="SUPFAM" id="SSF49373">
    <property type="entry name" value="Invasin/intimin cell-adhesion fragments"/>
    <property type="match status" value="1"/>
</dbReference>
<dbReference type="SUPFAM" id="SSF49265">
    <property type="entry name" value="Fibronectin type III"/>
    <property type="match status" value="3"/>
</dbReference>
<dbReference type="CDD" id="cd00063">
    <property type="entry name" value="FN3"/>
    <property type="match status" value="1"/>
</dbReference>
<dbReference type="PROSITE" id="PS50853">
    <property type="entry name" value="FN3"/>
    <property type="match status" value="1"/>
</dbReference>
<dbReference type="InterPro" id="IPR013783">
    <property type="entry name" value="Ig-like_fold"/>
</dbReference>
<evidence type="ECO:0000256" key="1">
    <source>
        <dbReference type="SAM" id="Coils"/>
    </source>
</evidence>
<gene>
    <name evidence="5" type="ORF">SAMN05216249_11054</name>
</gene>
<evidence type="ECO:0000259" key="4">
    <source>
        <dbReference type="PROSITE" id="PS50853"/>
    </source>
</evidence>
<dbReference type="InterPro" id="IPR003343">
    <property type="entry name" value="Big_2"/>
</dbReference>
<feature type="chain" id="PRO_5011640830" evidence="3">
    <location>
        <begin position="27"/>
        <end position="2072"/>
    </location>
</feature>
<dbReference type="InterPro" id="IPR008964">
    <property type="entry name" value="Invasin/intimin_cell_adhesion"/>
</dbReference>
<sequence>MRLKRWLCLNLAIVLLFTLFPGQALAADSKEKSLENPKEESTNNLNEEDPLINDPESSVYQGYDIEPDVEADDEVLNGGASLYPDKKALLIQENTPWNSTANKTVLSSVVKYQLLTPAQAAKKDLSSYSIVVFSNDQSYSTYTAYTKVRAKLETYIKKGGVVCFGACDAGWANGKLVEDLPGGVTKANENDYRNKVADKTHPIVTAALSDYNGITDKDLYNNYCSHIYFNKSSLPEGTKIILNNSNNKPTLIEYKIGSGTVIASGLTWEHNYDRGERNGYGLFAKKVYDDLFLYCMKLATGGKVPSKSLLDYEIPSNKAGVFLGDYTTKKGYSNATITLSDGTKAVTDKIGVALFSKDDGNYSAKVDVKGFPSKNVTINLKKGKITPLYISGKKNVDTITIDKAIITKDNKDYNILTTRVYFDEKDTKSEYSYDFSSINLGSKKLKKFVLYQATNKILELTSTKGKIKPGETFSAESPIFLKVVCTDDSQSQSYKTGIFMKAATEFKFLEQSKSDEYGFGMGASFTISSKIPVLGGTTMSLGIGGLPVTITITDNKVKVAVGFDSDMKFGEAAWKDYEKKIDDLAKTAQRLEKLESLCKQMGAKSGAFTLKKGWGSPKFKVAGYMEGIYEGGSFKLTSGKILGGVGFNYSYNQQFIVGPVPVYFEVGVGFQLELAAQIQRILTDSKEIQLNTPITFTPSGTVGGGAGINGALSVGAEGKVSLPIEWDPANKHIKVTATGSMSLKASLLFVFSAKKEIAKGNWTICDKSYGEVGKADLLDDVTDESVYQALGINPNDYNEYTKEDLSKYSNAKTEWNNAINAKEGGEISEEVLENYVLNSSKAELLDIPGTDKKIMVFQSASYNKVSMMYSIFDGTSWSNPEEVWEKEGISDYNGQLKLINNEIYLVWQRDKDISDKEESDISQQEKISETTEEEIKNMAKNIEIAFAKFDNNSSKFIDQKYVTNNEAYDGIPEILSNGNTLTVLWLENSNGDVLNPAGSSKFVYSSLNGNAFSKETEYALVDTYVLTSDAKYVNGNLKIIFSADSDGNLSTTDDINLYQVSDKKVTALTDAKSQNNNEELDSAEYIKYLNPQIVDDKAYYSAAGTIYSYDLKTKATESVGVGSSTFKVIKDNNEKYVLFTQANASQNQDEYDDTVIDSTSIYKYKLGQGTVSKCTNISGNLENFDTTDGKFFLYTAYEKASTDNLQLRYQTAFEGNDLVLEGVSASDNDLENNAQKASLIVTNQGAIPSKGFLIKIKNQRTYDEKEVEISDTLAVGETKEIEFNFERSQDEELTNYRFELVNEEDMDSSNNVKEITLGYPDLSLDVEECYINNEIDVYATINNLTQIPANATLSVYEDSIDGKLFYQKNLESVTKENSNLISFSIDRSSMEVTPGQQKLYVIKVTTENEIAQGDNTYDLLVQTMAKEVTSISIENDAPALSYDYSQYKEKSVQLKYGVTPANADVKLNWESSNEKVVSVNQTGKITFKGSGQATIKASVDDATYDEIVINSKSINKTAPKGLKSECLTNQINLNWSALKSISNYEIYRATSKNGKYELLSRVSAKNYTDSDVKLGNKYFYKIRGYESSYGTYLYTNFSSIISAKCVVGVSQYLNISQYDMHKLSVSWYSVNSVNGYELYRATSKKGKYKKIFDGNSTYYADTAVSLGKTYYYKVRAYVNLNNKKIYGNFGKVMNSKLIVTAPYINTIEVAGSKQLYIRINPLKDITGYIIYEAKSYDGTYKKIAKTKNPYYLRKGLKKDTSYYYKVKAYKTIKKKDYISDFSYSYYQATTGFSYPYDISTCYNGKGTLIKFNKNADATGTEISFSSTWGGPYKVLTRTKKSSYLDKKLNFRNSGYYKFRSYKTVKKKTVYSDEKQVYCYSSLKTVDKIKAKRTSATSISLSWTKVAGATGYCIKRKIGKDYEDTGYYVISSNTGNTTKYVDSGLIPNTTYTYTICPIRDNYYGNYLPTATATTSIGSLSKIKSSVNSKGKVLLKWKKAKDAKSYTIYRSTDNKKFVKVKDLTAKSLSYTDKTTKWNKTYYYKIKAHYTYNGINYDSGFSKVLKVTVKKSKKK</sequence>
<dbReference type="InterPro" id="IPR036116">
    <property type="entry name" value="FN3_sf"/>
</dbReference>
<name>A0A1I0YKB7_9FIRM</name>
<feature type="domain" description="Fibronectin type-III" evidence="4">
    <location>
        <begin position="1884"/>
        <end position="1976"/>
    </location>
</feature>
<evidence type="ECO:0000256" key="3">
    <source>
        <dbReference type="SAM" id="SignalP"/>
    </source>
</evidence>
<feature type="compositionally biased region" description="Basic and acidic residues" evidence="2">
    <location>
        <begin position="28"/>
        <end position="41"/>
    </location>
</feature>
<evidence type="ECO:0000256" key="2">
    <source>
        <dbReference type="SAM" id="MobiDB-lite"/>
    </source>
</evidence>
<organism evidence="5 6">
    <name type="scientific">Acetitomaculum ruminis DSM 5522</name>
    <dbReference type="NCBI Taxonomy" id="1120918"/>
    <lineage>
        <taxon>Bacteria</taxon>
        <taxon>Bacillati</taxon>
        <taxon>Bacillota</taxon>
        <taxon>Clostridia</taxon>
        <taxon>Lachnospirales</taxon>
        <taxon>Lachnospiraceae</taxon>
        <taxon>Acetitomaculum</taxon>
    </lineage>
</organism>
<reference evidence="5 6" key="1">
    <citation type="submission" date="2016-10" db="EMBL/GenBank/DDBJ databases">
        <authorList>
            <person name="de Groot N.N."/>
        </authorList>
    </citation>
    <scope>NUCLEOTIDE SEQUENCE [LARGE SCALE GENOMIC DNA]</scope>
    <source>
        <strain evidence="5 6">DSM 5522</strain>
    </source>
</reference>
<keyword evidence="3" id="KW-0732">Signal</keyword>
<proteinExistence type="predicted"/>
<dbReference type="STRING" id="1120918.SAMN05216249_11054"/>
<dbReference type="OrthoDB" id="1814775at2"/>
<dbReference type="SUPFAM" id="SSF52317">
    <property type="entry name" value="Class I glutamine amidotransferase-like"/>
    <property type="match status" value="1"/>
</dbReference>
<dbReference type="InterPro" id="IPR003961">
    <property type="entry name" value="FN3_dom"/>
</dbReference>
<evidence type="ECO:0000313" key="5">
    <source>
        <dbReference type="EMBL" id="SFB13347.1"/>
    </source>
</evidence>
<dbReference type="Pfam" id="PF02368">
    <property type="entry name" value="Big_2"/>
    <property type="match status" value="1"/>
</dbReference>
<dbReference type="RefSeq" id="WP_092872488.1">
    <property type="nucleotide sequence ID" value="NZ_FOJY01000010.1"/>
</dbReference>
<dbReference type="SUPFAM" id="SSF69304">
    <property type="entry name" value="Tricorn protease N-terminal domain"/>
    <property type="match status" value="1"/>
</dbReference>
<dbReference type="Gene3D" id="2.60.40.1080">
    <property type="match status" value="1"/>
</dbReference>
<feature type="coiled-coil region" evidence="1">
    <location>
        <begin position="574"/>
        <end position="604"/>
    </location>
</feature>
<keyword evidence="1" id="KW-0175">Coiled coil</keyword>
<dbReference type="EMBL" id="FOJY01000010">
    <property type="protein sequence ID" value="SFB13347.1"/>
    <property type="molecule type" value="Genomic_DNA"/>
</dbReference>
<dbReference type="SMART" id="SM00060">
    <property type="entry name" value="FN3"/>
    <property type="match status" value="4"/>
</dbReference>
<protein>
    <submittedName>
        <fullName evidence="5">Fibronectin type 3 domain-containing protein</fullName>
    </submittedName>
</protein>